<dbReference type="EMBL" id="JAJSOF020000025">
    <property type="protein sequence ID" value="KAJ4435084.1"/>
    <property type="molecule type" value="Genomic_DNA"/>
</dbReference>
<reference evidence="2 3" key="1">
    <citation type="journal article" date="2022" name="Allergy">
        <title>Genome assembly and annotation of Periplaneta americana reveal a comprehensive cockroach allergen profile.</title>
        <authorList>
            <person name="Wang L."/>
            <person name="Xiong Q."/>
            <person name="Saelim N."/>
            <person name="Wang L."/>
            <person name="Nong W."/>
            <person name="Wan A.T."/>
            <person name="Shi M."/>
            <person name="Liu X."/>
            <person name="Cao Q."/>
            <person name="Hui J.H.L."/>
            <person name="Sookrung N."/>
            <person name="Leung T.F."/>
            <person name="Tungtrongchitr A."/>
            <person name="Tsui S.K.W."/>
        </authorList>
    </citation>
    <scope>NUCLEOTIDE SEQUENCE [LARGE SCALE GENOMIC DNA]</scope>
    <source>
        <strain evidence="2">PWHHKU_190912</strain>
    </source>
</reference>
<dbReference type="Pfam" id="PF00078">
    <property type="entry name" value="RVT_1"/>
    <property type="match status" value="1"/>
</dbReference>
<evidence type="ECO:0000313" key="3">
    <source>
        <dbReference type="Proteomes" id="UP001148838"/>
    </source>
</evidence>
<keyword evidence="3" id="KW-1185">Reference proteome</keyword>
<proteinExistence type="predicted"/>
<dbReference type="Gene3D" id="3.30.70.270">
    <property type="match status" value="1"/>
</dbReference>
<feature type="domain" description="Reverse transcriptase" evidence="1">
    <location>
        <begin position="1"/>
        <end position="174"/>
    </location>
</feature>
<sequence length="201" mass="23258">MFIRYSSGVGPSSVRAERGEPACQHRIQEFHPGYLSDWNIDRIFANSKAKIRLDKERKEFRLERGVRQGDPMSPKMFNSLLEEVFRKRKLNEGITIDGKKLSNIRFADDIVLLATSAKKLEAMIVELQNLSTEVGLQLNPQKTKVMTNNSKIPITIGSRQLDYVTEYIYLGQLMSFHNRRQDEIQRRIRNYGRDFGASVSF</sequence>
<dbReference type="PROSITE" id="PS50878">
    <property type="entry name" value="RT_POL"/>
    <property type="match status" value="1"/>
</dbReference>
<dbReference type="InterPro" id="IPR000477">
    <property type="entry name" value="RT_dom"/>
</dbReference>
<protein>
    <recommendedName>
        <fullName evidence="1">Reverse transcriptase domain-containing protein</fullName>
    </recommendedName>
</protein>
<dbReference type="SUPFAM" id="SSF56672">
    <property type="entry name" value="DNA/RNA polymerases"/>
    <property type="match status" value="1"/>
</dbReference>
<evidence type="ECO:0000313" key="2">
    <source>
        <dbReference type="EMBL" id="KAJ4435084.1"/>
    </source>
</evidence>
<dbReference type="Proteomes" id="UP001148838">
    <property type="component" value="Unassembled WGS sequence"/>
</dbReference>
<gene>
    <name evidence="2" type="ORF">ANN_23659</name>
</gene>
<comment type="caution">
    <text evidence="2">The sequence shown here is derived from an EMBL/GenBank/DDBJ whole genome shotgun (WGS) entry which is preliminary data.</text>
</comment>
<name>A0ABQ8SLQ1_PERAM</name>
<accession>A0ABQ8SLQ1</accession>
<dbReference type="PANTHER" id="PTHR47027">
    <property type="entry name" value="REVERSE TRANSCRIPTASE DOMAIN-CONTAINING PROTEIN"/>
    <property type="match status" value="1"/>
</dbReference>
<dbReference type="InterPro" id="IPR043502">
    <property type="entry name" value="DNA/RNA_pol_sf"/>
</dbReference>
<dbReference type="InterPro" id="IPR043128">
    <property type="entry name" value="Rev_trsase/Diguanyl_cyclase"/>
</dbReference>
<organism evidence="2 3">
    <name type="scientific">Periplaneta americana</name>
    <name type="common">American cockroach</name>
    <name type="synonym">Blatta americana</name>
    <dbReference type="NCBI Taxonomy" id="6978"/>
    <lineage>
        <taxon>Eukaryota</taxon>
        <taxon>Metazoa</taxon>
        <taxon>Ecdysozoa</taxon>
        <taxon>Arthropoda</taxon>
        <taxon>Hexapoda</taxon>
        <taxon>Insecta</taxon>
        <taxon>Pterygota</taxon>
        <taxon>Neoptera</taxon>
        <taxon>Polyneoptera</taxon>
        <taxon>Dictyoptera</taxon>
        <taxon>Blattodea</taxon>
        <taxon>Blattoidea</taxon>
        <taxon>Blattidae</taxon>
        <taxon>Blattinae</taxon>
        <taxon>Periplaneta</taxon>
    </lineage>
</organism>
<evidence type="ECO:0000259" key="1">
    <source>
        <dbReference type="PROSITE" id="PS50878"/>
    </source>
</evidence>
<dbReference type="PANTHER" id="PTHR47027:SF29">
    <property type="entry name" value="C2H2-TYPE DOMAIN-CONTAINING PROTEIN"/>
    <property type="match status" value="1"/>
</dbReference>